<reference evidence="2" key="3">
    <citation type="submission" date="2020-09" db="EMBL/GenBank/DDBJ databases">
        <title>Genome sequence of Vibrio parahaemolyticus isolates.</title>
        <authorList>
            <person name="Hammerl J.A."/>
            <person name="Strauch E."/>
        </authorList>
    </citation>
    <scope>NUCLEOTIDE SEQUENCE</scope>
    <source>
        <strain evidence="2">17-VB00146</strain>
    </source>
</reference>
<evidence type="ECO:0000313" key="3">
    <source>
        <dbReference type="EMBL" id="NMU28240.1"/>
    </source>
</evidence>
<reference evidence="1 5" key="1">
    <citation type="submission" date="2015-07" db="EMBL/GenBank/DDBJ databases">
        <title>Foodborne Vibrio parahaemolyticus Isolates.</title>
        <authorList>
            <person name="Ronholm J."/>
            <person name="Petronella N."/>
            <person name="Kenwell R."/>
            <person name="Banerjee S."/>
        </authorList>
    </citation>
    <scope>NUCLEOTIDE SEQUENCE [LARGE SCALE GENOMIC DNA]</scope>
    <source>
        <strain evidence="1 5">HS-06-05</strain>
    </source>
</reference>
<dbReference type="AlphaFoldDB" id="A0A0D8WUK8"/>
<dbReference type="Proteomes" id="UP000037697">
    <property type="component" value="Unassembled WGS sequence"/>
</dbReference>
<reference evidence="3 6" key="2">
    <citation type="submission" date="2020-04" db="EMBL/GenBank/DDBJ databases">
        <title>Whole-genome sequencing of Vibrio spp. from China reveals different genetic environments of blaCTX-M-14 among diverse lineages.</title>
        <authorList>
            <person name="Zheng Z."/>
            <person name="Ye L."/>
            <person name="Chen S."/>
        </authorList>
    </citation>
    <scope>NUCLEOTIDE SEQUENCE [LARGE SCALE GENOMIC DNA]</scope>
    <source>
        <strain evidence="3 6">Vb0574</strain>
    </source>
</reference>
<dbReference type="RefSeq" id="WP_005462606.1">
    <property type="nucleotide sequence ID" value="NZ_CAMFGX010000003.1"/>
</dbReference>
<gene>
    <name evidence="1" type="ORF">ACX05_04040</name>
    <name evidence="3" type="ORF">HKB21_21745</name>
    <name evidence="2" type="ORF">IB292_17800</name>
    <name evidence="4" type="ORF">O1Q84_06180</name>
</gene>
<dbReference type="GeneID" id="1188783"/>
<dbReference type="Pfam" id="PF07070">
    <property type="entry name" value="Spo0M"/>
    <property type="match status" value="1"/>
</dbReference>
<reference evidence="4" key="4">
    <citation type="submission" date="2022-12" db="EMBL/GenBank/DDBJ databases">
        <title>Vibrio parahaemolyticus become highly virulent by producing novel Tc toxins.</title>
        <authorList>
            <person name="Yang F."/>
            <person name="You Y."/>
            <person name="Lai Q."/>
            <person name="Xu L."/>
            <person name="Li F."/>
        </authorList>
    </citation>
    <scope>NUCLEOTIDE SEQUENCE</scope>
    <source>
        <strain evidence="4">Vp-HL-202005</strain>
    </source>
</reference>
<evidence type="ECO:0000313" key="5">
    <source>
        <dbReference type="Proteomes" id="UP000037697"/>
    </source>
</evidence>
<dbReference type="PANTHER" id="PTHR40053">
    <property type="entry name" value="SPORULATION-CONTROL PROTEIN SPO0M"/>
    <property type="match status" value="1"/>
</dbReference>
<accession>A0A0D8WUK8</accession>
<evidence type="ECO:0000313" key="6">
    <source>
        <dbReference type="Proteomes" id="UP000555836"/>
    </source>
</evidence>
<evidence type="ECO:0000313" key="2">
    <source>
        <dbReference type="EMBL" id="MCC3806877.1"/>
    </source>
</evidence>
<dbReference type="EMBL" id="CP114194">
    <property type="protein sequence ID" value="WAT91407.1"/>
    <property type="molecule type" value="Genomic_DNA"/>
</dbReference>
<dbReference type="OMA" id="CHVWVET"/>
<dbReference type="EMBL" id="JABCLD010001917">
    <property type="protein sequence ID" value="NMU28240.1"/>
    <property type="molecule type" value="Genomic_DNA"/>
</dbReference>
<dbReference type="OrthoDB" id="2351239at2"/>
<proteinExistence type="predicted"/>
<protein>
    <submittedName>
        <fullName evidence="1">Sporulation control protein Spo0M</fullName>
    </submittedName>
    <submittedName>
        <fullName evidence="3">Sporulation protein</fullName>
    </submittedName>
</protein>
<dbReference type="Proteomes" id="UP000555836">
    <property type="component" value="Unassembled WGS sequence"/>
</dbReference>
<dbReference type="PANTHER" id="PTHR40053:SF1">
    <property type="entry name" value="SPORULATION-CONTROL PROTEIN SPO0M"/>
    <property type="match status" value="1"/>
</dbReference>
<dbReference type="Proteomes" id="UP000726777">
    <property type="component" value="Unassembled WGS sequence"/>
</dbReference>
<organism evidence="3 6">
    <name type="scientific">Vibrio parahaemolyticus</name>
    <dbReference type="NCBI Taxonomy" id="670"/>
    <lineage>
        <taxon>Bacteria</taxon>
        <taxon>Pseudomonadati</taxon>
        <taxon>Pseudomonadota</taxon>
        <taxon>Gammaproteobacteria</taxon>
        <taxon>Vibrionales</taxon>
        <taxon>Vibrionaceae</taxon>
        <taxon>Vibrio</taxon>
    </lineage>
</organism>
<dbReference type="EMBL" id="JACVHL010000019">
    <property type="protein sequence ID" value="MCC3806877.1"/>
    <property type="molecule type" value="Genomic_DNA"/>
</dbReference>
<sequence length="247" mass="27289">MFKKLKASLGIGSAKVDTILDEMSVFQGATLKGHVHIKGGDVEQQIDAITIKLNTEMKVEVDDSVSYQTFTIDQLKAVDPFVIQPNEEKQVPFELKLHDETPITAVSALKNQCNVWVETTLDIDFAIDPRDRDYIEVKPLPVASRVIRAIEQAGFTMVKADVEKGFLRGGSFASRSGIYQELEFRNSGFVSSKEIELSFILEGQVMHCLAEIDRSLSFSGDQYRSFTLPINATDAQVAAAVAPTLSL</sequence>
<dbReference type="EMBL" id="LIRS01000018">
    <property type="protein sequence ID" value="KOY42219.1"/>
    <property type="molecule type" value="Genomic_DNA"/>
</dbReference>
<name>A0A0D8WUK8_VIBPH</name>
<dbReference type="InterPro" id="IPR009776">
    <property type="entry name" value="Spore_0_M"/>
</dbReference>
<dbReference type="Proteomes" id="UP001156560">
    <property type="component" value="Chromosome 1"/>
</dbReference>
<evidence type="ECO:0000313" key="4">
    <source>
        <dbReference type="EMBL" id="WAT91407.1"/>
    </source>
</evidence>
<evidence type="ECO:0000313" key="1">
    <source>
        <dbReference type="EMBL" id="KOY42219.1"/>
    </source>
</evidence>